<feature type="binding site" evidence="4">
    <location>
        <position position="338"/>
    </location>
    <ligand>
        <name>3'-phosphoadenylyl sulfate</name>
        <dbReference type="ChEBI" id="CHEBI:58339"/>
    </ligand>
</feature>
<feature type="binding site" evidence="4">
    <location>
        <position position="330"/>
    </location>
    <ligand>
        <name>3'-phosphoadenylyl sulfate</name>
        <dbReference type="ChEBI" id="CHEBI:58339"/>
    </ligand>
</feature>
<gene>
    <name evidence="9" type="ORF">ElyMa_005289900</name>
</gene>
<feature type="region of interest" description="Disordered" evidence="6">
    <location>
        <begin position="118"/>
        <end position="150"/>
    </location>
</feature>
<dbReference type="Gene3D" id="3.40.50.300">
    <property type="entry name" value="P-loop containing nucleotide triphosphate hydrolases"/>
    <property type="match status" value="1"/>
</dbReference>
<proteinExistence type="predicted"/>
<keyword evidence="10" id="KW-1185">Reference proteome</keyword>
<evidence type="ECO:0000259" key="8">
    <source>
        <dbReference type="Pfam" id="PF00685"/>
    </source>
</evidence>
<dbReference type="InterPro" id="IPR037359">
    <property type="entry name" value="NST/OST"/>
</dbReference>
<feature type="region of interest" description="Disordered" evidence="6">
    <location>
        <begin position="176"/>
        <end position="240"/>
    </location>
</feature>
<dbReference type="PANTHER" id="PTHR10605">
    <property type="entry name" value="HEPARAN SULFATE SULFOTRANSFERASE"/>
    <property type="match status" value="1"/>
</dbReference>
<dbReference type="InterPro" id="IPR027417">
    <property type="entry name" value="P-loop_NTPase"/>
</dbReference>
<feature type="transmembrane region" description="Helical" evidence="7">
    <location>
        <begin position="20"/>
        <end position="38"/>
    </location>
</feature>
<dbReference type="Proteomes" id="UP000762676">
    <property type="component" value="Unassembled WGS sequence"/>
</dbReference>
<feature type="compositionally biased region" description="Polar residues" evidence="6">
    <location>
        <begin position="130"/>
        <end position="143"/>
    </location>
</feature>
<evidence type="ECO:0000256" key="4">
    <source>
        <dbReference type="PIRSR" id="PIRSR637359-2"/>
    </source>
</evidence>
<feature type="binding site" evidence="4">
    <location>
        <begin position="463"/>
        <end position="467"/>
    </location>
    <ligand>
        <name>3'-phosphoadenylyl sulfate</name>
        <dbReference type="ChEBI" id="CHEBI:58339"/>
    </ligand>
</feature>
<keyword evidence="7" id="KW-1133">Transmembrane helix</keyword>
<evidence type="ECO:0000256" key="7">
    <source>
        <dbReference type="SAM" id="Phobius"/>
    </source>
</evidence>
<dbReference type="SUPFAM" id="SSF52540">
    <property type="entry name" value="P-loop containing nucleoside triphosphate hydrolases"/>
    <property type="match status" value="1"/>
</dbReference>
<keyword evidence="7" id="KW-0472">Membrane</keyword>
<evidence type="ECO:0000256" key="2">
    <source>
        <dbReference type="ARBA" id="ARBA00023180"/>
    </source>
</evidence>
<dbReference type="PANTHER" id="PTHR10605:SF65">
    <property type="entry name" value="GH20068P"/>
    <property type="match status" value="1"/>
</dbReference>
<evidence type="ECO:0000256" key="5">
    <source>
        <dbReference type="PIRSR" id="PIRSR637359-3"/>
    </source>
</evidence>
<feature type="compositionally biased region" description="Basic and acidic residues" evidence="6">
    <location>
        <begin position="223"/>
        <end position="237"/>
    </location>
</feature>
<dbReference type="InterPro" id="IPR000863">
    <property type="entry name" value="Sulfotransferase_dom"/>
</dbReference>
<comment type="caution">
    <text evidence="9">The sequence shown here is derived from an EMBL/GenBank/DDBJ whole genome shotgun (WGS) entry which is preliminary data.</text>
</comment>
<evidence type="ECO:0000313" key="9">
    <source>
        <dbReference type="EMBL" id="GFS27644.1"/>
    </source>
</evidence>
<name>A0AAV4JXW2_9GAST</name>
<accession>A0AAV4JXW2</accession>
<reference evidence="9 10" key="1">
    <citation type="journal article" date="2021" name="Elife">
        <title>Chloroplast acquisition without the gene transfer in kleptoplastic sea slugs, Plakobranchus ocellatus.</title>
        <authorList>
            <person name="Maeda T."/>
            <person name="Takahashi S."/>
            <person name="Yoshida T."/>
            <person name="Shimamura S."/>
            <person name="Takaki Y."/>
            <person name="Nagai Y."/>
            <person name="Toyoda A."/>
            <person name="Suzuki Y."/>
            <person name="Arimoto A."/>
            <person name="Ishii H."/>
            <person name="Satoh N."/>
            <person name="Nishiyama T."/>
            <person name="Hasebe M."/>
            <person name="Maruyama T."/>
            <person name="Minagawa J."/>
            <person name="Obokata J."/>
            <person name="Shigenobu S."/>
        </authorList>
    </citation>
    <scope>NUCLEOTIDE SEQUENCE [LARGE SCALE GENOMIC DNA]</scope>
</reference>
<evidence type="ECO:0000256" key="6">
    <source>
        <dbReference type="SAM" id="MobiDB-lite"/>
    </source>
</evidence>
<evidence type="ECO:0000256" key="1">
    <source>
        <dbReference type="ARBA" id="ARBA00022679"/>
    </source>
</evidence>
<organism evidence="9 10">
    <name type="scientific">Elysia marginata</name>
    <dbReference type="NCBI Taxonomy" id="1093978"/>
    <lineage>
        <taxon>Eukaryota</taxon>
        <taxon>Metazoa</taxon>
        <taxon>Spiralia</taxon>
        <taxon>Lophotrochozoa</taxon>
        <taxon>Mollusca</taxon>
        <taxon>Gastropoda</taxon>
        <taxon>Heterobranchia</taxon>
        <taxon>Euthyneura</taxon>
        <taxon>Panpulmonata</taxon>
        <taxon>Sacoglossa</taxon>
        <taxon>Placobranchoidea</taxon>
        <taxon>Plakobranchidae</taxon>
        <taxon>Elysia</taxon>
    </lineage>
</organism>
<feature type="compositionally biased region" description="Basic residues" evidence="6">
    <location>
        <begin position="192"/>
        <end position="203"/>
    </location>
</feature>
<dbReference type="EMBL" id="BMAT01010546">
    <property type="protein sequence ID" value="GFS27644.1"/>
    <property type="molecule type" value="Genomic_DNA"/>
</dbReference>
<keyword evidence="7" id="KW-0812">Transmembrane</keyword>
<dbReference type="AlphaFoldDB" id="A0AAV4JXW2"/>
<keyword evidence="2" id="KW-0325">Glycoprotein</keyword>
<dbReference type="GO" id="GO:0008467">
    <property type="term" value="F:[heparan sulfate]-glucosamine 3-sulfotransferase activity"/>
    <property type="evidence" value="ECO:0007669"/>
    <property type="project" value="TreeGrafter"/>
</dbReference>
<sequence>MTASGADGETFKFSMTNYRVLNILILVSLLGLMFDIALRYSATQKSLRVIISQDLSGNVDNQMFPVEKKVPFQIRNKLKRIEILKSASENVESETPVHNKSQRLDRLKNVSLDRRFSEETKIPPLDSNKNKSVSGDVENSNSSSEKKVLVQNPKKLKRIEILKNDSVNEWGAAPERILKAPPRQQRKGFLSWRKRKRRVHATSRSRGQSSANDDDDAQSPSSQEKEGKDNRDREMKPRPPKCLIVGFSKCGTEALKGFLTLHPDIVAPFREVDFFTNYYYKGLDWYRKQMPPSMASQITIEKTPEYILTREVLHRIRDYNSDMRLIVMIRDPIVRLQSLYLHDLVHKPEYSADTTFKQWCGGGGRTAHVASVVDYASHIRDAFDIFSRRQVLVQSEEELENSPIKVLRTVESFLGLRRAFSKDNIFYSGDKGFYCFNVTTSTFSKASKSTQMNKSTGCFTDSKGRPHQKIAPGLLKELVEFTRPYNERLFQLLGRTYTWKNFS</sequence>
<feature type="binding site" evidence="4">
    <location>
        <position position="434"/>
    </location>
    <ligand>
        <name>3'-phosphoadenylyl sulfate</name>
        <dbReference type="ChEBI" id="CHEBI:58339"/>
    </ligand>
</feature>
<keyword evidence="1" id="KW-0808">Transferase</keyword>
<feature type="domain" description="Sulfotransferase" evidence="8">
    <location>
        <begin position="239"/>
        <end position="455"/>
    </location>
</feature>
<dbReference type="Pfam" id="PF00685">
    <property type="entry name" value="Sulfotransfer_1"/>
    <property type="match status" value="1"/>
</dbReference>
<keyword evidence="5" id="KW-1015">Disulfide bond</keyword>
<protein>
    <submittedName>
        <fullName evidence="9">Sulfotransferase</fullName>
    </submittedName>
</protein>
<evidence type="ECO:0000313" key="10">
    <source>
        <dbReference type="Proteomes" id="UP000762676"/>
    </source>
</evidence>
<feature type="active site" description="For sulfotransferase activity" evidence="3">
    <location>
        <position position="249"/>
    </location>
</feature>
<evidence type="ECO:0000256" key="3">
    <source>
        <dbReference type="PIRSR" id="PIRSR637359-1"/>
    </source>
</evidence>
<feature type="disulfide bond" evidence="5">
    <location>
        <begin position="435"/>
        <end position="458"/>
    </location>
</feature>